<dbReference type="AlphaFoldDB" id="D0NWR9"/>
<dbReference type="KEGG" id="pif:PITG_17596"/>
<dbReference type="GO" id="GO:0046872">
    <property type="term" value="F:metal ion binding"/>
    <property type="evidence" value="ECO:0007669"/>
    <property type="project" value="InterPro"/>
</dbReference>
<dbReference type="STRING" id="403677.D0NWR9"/>
<reference evidence="2" key="1">
    <citation type="journal article" date="2009" name="Nature">
        <title>Genome sequence and analysis of the Irish potato famine pathogen Phytophthora infestans.</title>
        <authorList>
            <consortium name="The Broad Institute Genome Sequencing Platform"/>
            <person name="Haas B.J."/>
            <person name="Kamoun S."/>
            <person name="Zody M.C."/>
            <person name="Jiang R.H."/>
            <person name="Handsaker R.E."/>
            <person name="Cano L.M."/>
            <person name="Grabherr M."/>
            <person name="Kodira C.D."/>
            <person name="Raffaele S."/>
            <person name="Torto-Alalibo T."/>
            <person name="Bozkurt T.O."/>
            <person name="Ah-Fong A.M."/>
            <person name="Alvarado L."/>
            <person name="Anderson V.L."/>
            <person name="Armstrong M.R."/>
            <person name="Avrova A."/>
            <person name="Baxter L."/>
            <person name="Beynon J."/>
            <person name="Boevink P.C."/>
            <person name="Bollmann S.R."/>
            <person name="Bos J.I."/>
            <person name="Bulone V."/>
            <person name="Cai G."/>
            <person name="Cakir C."/>
            <person name="Carrington J.C."/>
            <person name="Chawner M."/>
            <person name="Conti L."/>
            <person name="Costanzo S."/>
            <person name="Ewan R."/>
            <person name="Fahlgren N."/>
            <person name="Fischbach M.A."/>
            <person name="Fugelstad J."/>
            <person name="Gilroy E.M."/>
            <person name="Gnerre S."/>
            <person name="Green P.J."/>
            <person name="Grenville-Briggs L.J."/>
            <person name="Griffith J."/>
            <person name="Grunwald N.J."/>
            <person name="Horn K."/>
            <person name="Horner N.R."/>
            <person name="Hu C.H."/>
            <person name="Huitema E."/>
            <person name="Jeong D.H."/>
            <person name="Jones A.M."/>
            <person name="Jones J.D."/>
            <person name="Jones R.W."/>
            <person name="Karlsson E.K."/>
            <person name="Kunjeti S.G."/>
            <person name="Lamour K."/>
            <person name="Liu Z."/>
            <person name="Ma L."/>
            <person name="Maclean D."/>
            <person name="Chibucos M.C."/>
            <person name="McDonald H."/>
            <person name="McWalters J."/>
            <person name="Meijer H.J."/>
            <person name="Morgan W."/>
            <person name="Morris P.F."/>
            <person name="Munro C.A."/>
            <person name="O'Neill K."/>
            <person name="Ospina-Giraldo M."/>
            <person name="Pinzon A."/>
            <person name="Pritchard L."/>
            <person name="Ramsahoye B."/>
            <person name="Ren Q."/>
            <person name="Restrepo S."/>
            <person name="Roy S."/>
            <person name="Sadanandom A."/>
            <person name="Savidor A."/>
            <person name="Schornack S."/>
            <person name="Schwartz D.C."/>
            <person name="Schumann U.D."/>
            <person name="Schwessinger B."/>
            <person name="Seyer L."/>
            <person name="Sharpe T."/>
            <person name="Silvar C."/>
            <person name="Song J."/>
            <person name="Studholme D.J."/>
            <person name="Sykes S."/>
            <person name="Thines M."/>
            <person name="van de Vondervoort P.J."/>
            <person name="Phuntumart V."/>
            <person name="Wawra S."/>
            <person name="Weide R."/>
            <person name="Win J."/>
            <person name="Young C."/>
            <person name="Zhou S."/>
            <person name="Fry W."/>
            <person name="Meyers B.C."/>
            <person name="van West P."/>
            <person name="Ristaino J."/>
            <person name="Govers F."/>
            <person name="Birch P.R."/>
            <person name="Whisson S.C."/>
            <person name="Judelson H.S."/>
            <person name="Nusbaum C."/>
        </authorList>
    </citation>
    <scope>NUCLEOTIDE SEQUENCE [LARGE SCALE GENOMIC DNA]</scope>
    <source>
        <strain evidence="2">T30-4</strain>
    </source>
</reference>
<gene>
    <name evidence="1" type="ORF">PITG_17596</name>
</gene>
<dbReference type="OrthoDB" id="159229at2759"/>
<dbReference type="InterPro" id="IPR036423">
    <property type="entry name" value="SOD-like_Cu/Zn_dom_sf"/>
</dbReference>
<dbReference type="RefSeq" id="XP_002896475.1">
    <property type="nucleotide sequence ID" value="XM_002896429.1"/>
</dbReference>
<sequence>MELKLTQLKLQNPSLGAVAVSLIHSSIGQKLVGPKVGLERWQLKKQIRMEQQQKLLKKWDDHQTATIVRLLKIRTTSRLHSKVDGKHTARRYSEEYTPLSTRLAMETSSLDSRRLVVNYSTTSIEMLSSKILAVFAVATLATADDYTTDDYITDGDEGSSYIDDGSFDYSALPAYTYTFDPEYSAGVSGTINVQYGGPFSTFAVITTDLDFSDVDQSEIMAFDGNCTEEVTEYKWHIHVKWPHDYDSESFEQCGLAITGNHYDPLKACGPNSEFVGTEECLLKTPEYSCNPEEYAQDPPVCEKGDLSGKFGYFKLDDSKKESGEYFDLNYPLPEENTPEWNIILHAVCSKVTPRIACAVGKQTSGWSSLSGSYYK</sequence>
<dbReference type="Proteomes" id="UP000006643">
    <property type="component" value="Unassembled WGS sequence"/>
</dbReference>
<dbReference type="GeneID" id="9471177"/>
<accession>D0NWR9</accession>
<keyword evidence="2" id="KW-1185">Reference proteome</keyword>
<protein>
    <recommendedName>
        <fullName evidence="3">Superoxide dismutase copper/zinc binding domain-containing protein</fullName>
    </recommendedName>
</protein>
<dbReference type="Gene3D" id="2.60.40.200">
    <property type="entry name" value="Superoxide dismutase, copper/zinc binding domain"/>
    <property type="match status" value="1"/>
</dbReference>
<dbReference type="GO" id="GO:0006801">
    <property type="term" value="P:superoxide metabolic process"/>
    <property type="evidence" value="ECO:0007669"/>
    <property type="project" value="InterPro"/>
</dbReference>
<dbReference type="eggNOG" id="ENOG502SH2C">
    <property type="taxonomic scope" value="Eukaryota"/>
</dbReference>
<organism evidence="1 2">
    <name type="scientific">Phytophthora infestans (strain T30-4)</name>
    <name type="common">Potato late blight agent</name>
    <dbReference type="NCBI Taxonomy" id="403677"/>
    <lineage>
        <taxon>Eukaryota</taxon>
        <taxon>Sar</taxon>
        <taxon>Stramenopiles</taxon>
        <taxon>Oomycota</taxon>
        <taxon>Peronosporomycetes</taxon>
        <taxon>Peronosporales</taxon>
        <taxon>Peronosporaceae</taxon>
        <taxon>Phytophthora</taxon>
    </lineage>
</organism>
<dbReference type="InParanoid" id="D0NWR9"/>
<evidence type="ECO:0008006" key="3">
    <source>
        <dbReference type="Google" id="ProtNLM"/>
    </source>
</evidence>
<dbReference type="VEuPathDB" id="FungiDB:PITG_17596"/>
<proteinExistence type="predicted"/>
<dbReference type="HOGENOM" id="CLU_062735_1_0_1"/>
<evidence type="ECO:0000313" key="1">
    <source>
        <dbReference type="EMBL" id="EEY67502.1"/>
    </source>
</evidence>
<evidence type="ECO:0000313" key="2">
    <source>
        <dbReference type="Proteomes" id="UP000006643"/>
    </source>
</evidence>
<dbReference type="EMBL" id="DS028177">
    <property type="protein sequence ID" value="EEY67502.1"/>
    <property type="molecule type" value="Genomic_DNA"/>
</dbReference>
<name>D0NWR9_PHYIT</name>